<evidence type="ECO:0000256" key="4">
    <source>
        <dbReference type="ARBA" id="ARBA00022801"/>
    </source>
</evidence>
<proteinExistence type="predicted"/>
<keyword evidence="5" id="KW-1015">Disulfide bond</keyword>
<name>A0A7T2GJ71_9SPHN</name>
<dbReference type="Pfam" id="PF02265">
    <property type="entry name" value="S1-P1_nuclease"/>
    <property type="match status" value="1"/>
</dbReference>
<dbReference type="GO" id="GO:0003676">
    <property type="term" value="F:nucleic acid binding"/>
    <property type="evidence" value="ECO:0007669"/>
    <property type="project" value="InterPro"/>
</dbReference>
<keyword evidence="2" id="KW-0479">Metal-binding</keyword>
<dbReference type="AlphaFoldDB" id="A0A7T2GJ71"/>
<feature type="signal peptide" evidence="7">
    <location>
        <begin position="1"/>
        <end position="20"/>
    </location>
</feature>
<evidence type="ECO:0000256" key="5">
    <source>
        <dbReference type="ARBA" id="ARBA00023157"/>
    </source>
</evidence>
<dbReference type="InterPro" id="IPR008947">
    <property type="entry name" value="PLipase_C/P1_nuclease_dom_sf"/>
</dbReference>
<keyword evidence="3" id="KW-0255">Endonuclease</keyword>
<evidence type="ECO:0000256" key="7">
    <source>
        <dbReference type="SAM" id="SignalP"/>
    </source>
</evidence>
<evidence type="ECO:0000256" key="1">
    <source>
        <dbReference type="ARBA" id="ARBA00022722"/>
    </source>
</evidence>
<dbReference type="EMBL" id="CP065592">
    <property type="protein sequence ID" value="QPQ54737.1"/>
    <property type="molecule type" value="Genomic_DNA"/>
</dbReference>
<dbReference type="GO" id="GO:0016788">
    <property type="term" value="F:hydrolase activity, acting on ester bonds"/>
    <property type="evidence" value="ECO:0007669"/>
    <property type="project" value="InterPro"/>
</dbReference>
<evidence type="ECO:0000313" key="8">
    <source>
        <dbReference type="EMBL" id="QPQ54737.1"/>
    </source>
</evidence>
<dbReference type="GO" id="GO:0006308">
    <property type="term" value="P:DNA catabolic process"/>
    <property type="evidence" value="ECO:0007669"/>
    <property type="project" value="InterPro"/>
</dbReference>
<dbReference type="RefSeq" id="WP_200971363.1">
    <property type="nucleotide sequence ID" value="NZ_CP065592.1"/>
</dbReference>
<accession>A0A7T2GJ71</accession>
<evidence type="ECO:0000313" key="9">
    <source>
        <dbReference type="Proteomes" id="UP000594873"/>
    </source>
</evidence>
<dbReference type="CDD" id="cd11010">
    <property type="entry name" value="S1-P1_nuclease"/>
    <property type="match status" value="1"/>
</dbReference>
<keyword evidence="1" id="KW-0540">Nuclease</keyword>
<organism evidence="8 9">
    <name type="scientific">Allosphingosinicella flava</name>
    <dbReference type="NCBI Taxonomy" id="2771430"/>
    <lineage>
        <taxon>Bacteria</taxon>
        <taxon>Pseudomonadati</taxon>
        <taxon>Pseudomonadota</taxon>
        <taxon>Alphaproteobacteria</taxon>
        <taxon>Sphingomonadales</taxon>
        <taxon>Sphingomonadaceae</taxon>
        <taxon>Allosphingosinicella</taxon>
    </lineage>
</organism>
<dbReference type="Gene3D" id="1.10.575.10">
    <property type="entry name" value="P1 Nuclease"/>
    <property type="match status" value="1"/>
</dbReference>
<dbReference type="GO" id="GO:0004519">
    <property type="term" value="F:endonuclease activity"/>
    <property type="evidence" value="ECO:0007669"/>
    <property type="project" value="UniProtKB-KW"/>
</dbReference>
<dbReference type="InterPro" id="IPR003154">
    <property type="entry name" value="S1/P1nuclease"/>
</dbReference>
<sequence>MFRKILILAALLLAPAPAMAWWEYGHETVARIALLNVRPETRAKIAGLLQKQGLLETPTCSARTIEEASVWPDCIKPLDDRFSYASSWHYQNVDVCKPFDQKSACKDGNCVSAQIERNAKLLGDPKVPERERVMALAFLVHFVGDLHMPLHAGDRGDLGGNRVKAAYGLIEGRTNLHSVWDGYLAERAISTPAGGAEGLLSGTTPEARAAMAAGSVEDWARENWGVARDYAYGMKGEPCGPVSDERVHVEEADTVRLIPVVRDQVLKGGLRLARMLDEALG</sequence>
<gene>
    <name evidence="8" type="ORF">IC614_10450</name>
</gene>
<keyword evidence="6" id="KW-0325">Glycoprotein</keyword>
<dbReference type="GO" id="GO:0046872">
    <property type="term" value="F:metal ion binding"/>
    <property type="evidence" value="ECO:0007669"/>
    <property type="project" value="UniProtKB-KW"/>
</dbReference>
<reference evidence="8 9" key="1">
    <citation type="submission" date="2020-11" db="EMBL/GenBank/DDBJ databases">
        <title>Genome seq and assembly of Sphingosinicella sp.</title>
        <authorList>
            <person name="Chhetri G."/>
        </authorList>
    </citation>
    <scope>NUCLEOTIDE SEQUENCE [LARGE SCALE GENOMIC DNA]</scope>
    <source>
        <strain evidence="8 9">UDD2</strain>
    </source>
</reference>
<feature type="chain" id="PRO_5032921008" evidence="7">
    <location>
        <begin position="21"/>
        <end position="281"/>
    </location>
</feature>
<dbReference type="PANTHER" id="PTHR33146:SF26">
    <property type="entry name" value="ENDONUCLEASE 4"/>
    <property type="match status" value="1"/>
</dbReference>
<evidence type="ECO:0000256" key="3">
    <source>
        <dbReference type="ARBA" id="ARBA00022759"/>
    </source>
</evidence>
<dbReference type="PANTHER" id="PTHR33146">
    <property type="entry name" value="ENDONUCLEASE 4"/>
    <property type="match status" value="1"/>
</dbReference>
<protein>
    <submittedName>
        <fullName evidence="8">S1/P1 nuclease</fullName>
    </submittedName>
</protein>
<keyword evidence="9" id="KW-1185">Reference proteome</keyword>
<dbReference type="Proteomes" id="UP000594873">
    <property type="component" value="Chromosome"/>
</dbReference>
<keyword evidence="7" id="KW-0732">Signal</keyword>
<keyword evidence="4" id="KW-0378">Hydrolase</keyword>
<dbReference type="KEGG" id="sflv:IC614_10450"/>
<dbReference type="SUPFAM" id="SSF48537">
    <property type="entry name" value="Phospholipase C/P1 nuclease"/>
    <property type="match status" value="1"/>
</dbReference>
<evidence type="ECO:0000256" key="6">
    <source>
        <dbReference type="ARBA" id="ARBA00023180"/>
    </source>
</evidence>
<evidence type="ECO:0000256" key="2">
    <source>
        <dbReference type="ARBA" id="ARBA00022723"/>
    </source>
</evidence>